<dbReference type="InterPro" id="IPR001851">
    <property type="entry name" value="ABC_transp_permease"/>
</dbReference>
<feature type="transmembrane region" description="Helical" evidence="6">
    <location>
        <begin position="146"/>
        <end position="163"/>
    </location>
</feature>
<gene>
    <name evidence="7" type="ORF">BGLFYP119_01577</name>
</gene>
<feature type="transmembrane region" description="Helical" evidence="6">
    <location>
        <begin position="193"/>
        <end position="212"/>
    </location>
</feature>
<evidence type="ECO:0000256" key="4">
    <source>
        <dbReference type="ARBA" id="ARBA00022989"/>
    </source>
</evidence>
<dbReference type="PANTHER" id="PTHR43370:SF2">
    <property type="entry name" value="ABC TRANSPORTER PERMEASE PROTEIN"/>
    <property type="match status" value="1"/>
</dbReference>
<evidence type="ECO:0000256" key="5">
    <source>
        <dbReference type="ARBA" id="ARBA00023136"/>
    </source>
</evidence>
<keyword evidence="2" id="KW-1003">Cell membrane</keyword>
<reference evidence="7" key="1">
    <citation type="submission" date="2019-11" db="EMBL/GenBank/DDBJ databases">
        <authorList>
            <person name="Feng L."/>
        </authorList>
    </citation>
    <scope>NUCLEOTIDE SEQUENCE</scope>
    <source>
        <strain evidence="7">BgluceraseaLFYP119</strain>
    </source>
</reference>
<feature type="transmembrane region" description="Helical" evidence="6">
    <location>
        <begin position="60"/>
        <end position="77"/>
    </location>
</feature>
<dbReference type="GO" id="GO:0005886">
    <property type="term" value="C:plasma membrane"/>
    <property type="evidence" value="ECO:0007669"/>
    <property type="project" value="UniProtKB-SubCell"/>
</dbReference>
<dbReference type="CDD" id="cd06580">
    <property type="entry name" value="TM_PBP1_transp_TpRbsC_like"/>
    <property type="match status" value="1"/>
</dbReference>
<feature type="transmembrane region" description="Helical" evidence="6">
    <location>
        <begin position="89"/>
        <end position="110"/>
    </location>
</feature>
<evidence type="ECO:0000256" key="3">
    <source>
        <dbReference type="ARBA" id="ARBA00022692"/>
    </source>
</evidence>
<feature type="transmembrane region" description="Helical" evidence="6">
    <location>
        <begin position="269"/>
        <end position="288"/>
    </location>
</feature>
<evidence type="ECO:0000256" key="6">
    <source>
        <dbReference type="SAM" id="Phobius"/>
    </source>
</evidence>
<dbReference type="GO" id="GO:0022857">
    <property type="term" value="F:transmembrane transporter activity"/>
    <property type="evidence" value="ECO:0007669"/>
    <property type="project" value="InterPro"/>
</dbReference>
<dbReference type="RefSeq" id="WP_156353897.1">
    <property type="nucleotide sequence ID" value="NZ_CACRST010000013.1"/>
</dbReference>
<dbReference type="Pfam" id="PF02653">
    <property type="entry name" value="BPD_transp_2"/>
    <property type="match status" value="1"/>
</dbReference>
<dbReference type="PANTHER" id="PTHR43370">
    <property type="entry name" value="SUGAR ABC TRANSPORTER INTEGRAL MEMBRANE PROTEIN-RELATED"/>
    <property type="match status" value="1"/>
</dbReference>
<comment type="subcellular location">
    <subcellularLocation>
        <location evidence="1">Cell membrane</location>
        <topology evidence="1">Multi-pass membrane protein</topology>
    </subcellularLocation>
</comment>
<sequence length="306" mass="32933">MQIFVNLLSRAFFMSTPLILGALGEVVAERTGMMVTAVEGIFLIGAWGGFIGAYLSGNMLIGFLAAIVCGLLVSLLYGVTTIYMHQHQIVMGTAIAILVTGFCTFFYRVIFGVQTVPLTVNPLKPIAIPILSKIPVIGQVLFNQNIITYFTYILVPIIFFVIYRTSLGLSLRSCGENPDAADAAGINVTKMRFLSVAFAGCLGGIAGAYYSLCNVGMYNAEIIGGRGWIAFGICFLGNWNPVGALIFGIVFGISDALGIYVRALGNTSIPSELFSALPYILVIVLTVCRKQFNVPNKLGTNYVKED</sequence>
<feature type="transmembrane region" description="Helical" evidence="6">
    <location>
        <begin position="12"/>
        <end position="28"/>
    </location>
</feature>
<accession>A0A6N2TEV0</accession>
<evidence type="ECO:0000256" key="2">
    <source>
        <dbReference type="ARBA" id="ARBA00022475"/>
    </source>
</evidence>
<proteinExistence type="predicted"/>
<organism evidence="7">
    <name type="scientific">Blautia glucerasea</name>
    <dbReference type="NCBI Taxonomy" id="536633"/>
    <lineage>
        <taxon>Bacteria</taxon>
        <taxon>Bacillati</taxon>
        <taxon>Bacillota</taxon>
        <taxon>Clostridia</taxon>
        <taxon>Lachnospirales</taxon>
        <taxon>Lachnospiraceae</taxon>
        <taxon>Blautia</taxon>
    </lineage>
</organism>
<dbReference type="EMBL" id="CACRST010000013">
    <property type="protein sequence ID" value="VYT04107.1"/>
    <property type="molecule type" value="Genomic_DNA"/>
</dbReference>
<keyword evidence="4 6" id="KW-1133">Transmembrane helix</keyword>
<keyword evidence="5 6" id="KW-0472">Membrane</keyword>
<feature type="transmembrane region" description="Helical" evidence="6">
    <location>
        <begin position="35"/>
        <end position="54"/>
    </location>
</feature>
<keyword evidence="3 6" id="KW-0812">Transmembrane</keyword>
<evidence type="ECO:0000256" key="1">
    <source>
        <dbReference type="ARBA" id="ARBA00004651"/>
    </source>
</evidence>
<name>A0A6N2TEV0_9FIRM</name>
<dbReference type="AlphaFoldDB" id="A0A6N2TEV0"/>
<evidence type="ECO:0000313" key="7">
    <source>
        <dbReference type="EMBL" id="VYT04107.1"/>
    </source>
</evidence>
<protein>
    <submittedName>
        <fullName evidence="7">Branched-chain amino acid transport system / permease component</fullName>
    </submittedName>
</protein>